<protein>
    <submittedName>
        <fullName evidence="1">HEAT repeat-containing protein</fullName>
    </submittedName>
</protein>
<dbReference type="InterPro" id="IPR004155">
    <property type="entry name" value="PBS_lyase_HEAT"/>
</dbReference>
<dbReference type="OrthoDB" id="292843at2"/>
<dbReference type="AlphaFoldDB" id="A0A1I1ZQH4"/>
<gene>
    <name evidence="1" type="ORF">SAMN02787118_101335</name>
</gene>
<dbReference type="InterPro" id="IPR016024">
    <property type="entry name" value="ARM-type_fold"/>
</dbReference>
<name>A0A1I1ZQH4_9ACTN</name>
<reference evidence="1 2" key="1">
    <citation type="submission" date="2016-10" db="EMBL/GenBank/DDBJ databases">
        <authorList>
            <person name="de Groot N.N."/>
        </authorList>
    </citation>
    <scope>NUCLEOTIDE SEQUENCE [LARGE SCALE GENOMIC DNA]</scope>
    <source>
        <strain evidence="1 2">OK461</strain>
    </source>
</reference>
<organism evidence="1 2">
    <name type="scientific">Streptomyces mirabilis</name>
    <dbReference type="NCBI Taxonomy" id="68239"/>
    <lineage>
        <taxon>Bacteria</taxon>
        <taxon>Bacillati</taxon>
        <taxon>Actinomycetota</taxon>
        <taxon>Actinomycetes</taxon>
        <taxon>Kitasatosporales</taxon>
        <taxon>Streptomycetaceae</taxon>
        <taxon>Streptomyces</taxon>
    </lineage>
</organism>
<evidence type="ECO:0000313" key="2">
    <source>
        <dbReference type="Proteomes" id="UP000181942"/>
    </source>
</evidence>
<dbReference type="SMART" id="SM00567">
    <property type="entry name" value="EZ_HEAT"/>
    <property type="match status" value="5"/>
</dbReference>
<dbReference type="Proteomes" id="UP000181942">
    <property type="component" value="Unassembled WGS sequence"/>
</dbReference>
<sequence length="675" mass="71567">MFTGMDEVGWASMKHAYGSAEDVPELLRGLASACPQERERALDGMYGAVHHQGDVYDSTLACIPFLFELVGRAELHDRGGVVELLVSIGGGDAFDDSPLEDGDGAEGNHAMARTAVRSGATAFIGLLSDRDPEVRRAAPTALVRFLGQPERVLGLLTGRLEEEEEEQVRPALAEGLGLFARLHPASAAPAVEYLVELGAAPHDPGLRLAALGQLAGCAPDRLPADLVPTVIALLRARSRRPRVPDQPERPDTDTLIGHLRRLRPADEEGGHLLRTLHTALGGRTADRIALLKGQLSSDESADRCNGVWMAAGLLREWRGSYEELVALIGEQVVTEEQRLRDASASVLETLFGLAAPASDHLAALVAMGPEHRIRQWERGVPTLGAPLKALARAGDPRAVAALAEVLDGPVVPPETGYEVQHLGPAAAPLAPLLRERLGEVPLDALDTYDRAVPLLFALGRLGHAPAVPEMLRLLHGAPEGLRGRGWLVRAIADALGRCGPDAREAIPALRELLDGGCAVAAAGALWFLEGDAEAVLPTLRRELVAGQLHARNAAEALGRLGSAARPALPALRGMADSGKVWLRASAAGALWDIAGDPGPVLPVLRSAWEQNAHTRTVLADCLIRMGPAGTPAHDLLRTELATPRRHQARAGGYGSHDIAEDEQLLRACRAALDAA</sequence>
<evidence type="ECO:0000313" key="1">
    <source>
        <dbReference type="EMBL" id="SFE32630.1"/>
    </source>
</evidence>
<dbReference type="EMBL" id="FONR01000001">
    <property type="protein sequence ID" value="SFE32630.1"/>
    <property type="molecule type" value="Genomic_DNA"/>
</dbReference>
<dbReference type="RefSeq" id="WP_075025504.1">
    <property type="nucleotide sequence ID" value="NZ_FONR01000001.1"/>
</dbReference>
<dbReference type="Gene3D" id="1.25.10.10">
    <property type="entry name" value="Leucine-rich Repeat Variant"/>
    <property type="match status" value="2"/>
</dbReference>
<proteinExistence type="predicted"/>
<dbReference type="Pfam" id="PF03130">
    <property type="entry name" value="HEAT_PBS"/>
    <property type="match status" value="2"/>
</dbReference>
<dbReference type="SUPFAM" id="SSF48371">
    <property type="entry name" value="ARM repeat"/>
    <property type="match status" value="1"/>
</dbReference>
<accession>A0A1I1ZQH4</accession>
<dbReference type="InterPro" id="IPR011989">
    <property type="entry name" value="ARM-like"/>
</dbReference>